<gene>
    <name evidence="2" type="ORF">D3877_06035</name>
</gene>
<accession>A0A418W2I4</accession>
<organism evidence="2 3">
    <name type="scientific">Azospirillum cavernae</name>
    <dbReference type="NCBI Taxonomy" id="2320860"/>
    <lineage>
        <taxon>Bacteria</taxon>
        <taxon>Pseudomonadati</taxon>
        <taxon>Pseudomonadota</taxon>
        <taxon>Alphaproteobacteria</taxon>
        <taxon>Rhodospirillales</taxon>
        <taxon>Azospirillaceae</taxon>
        <taxon>Azospirillum</taxon>
    </lineage>
</organism>
<keyword evidence="1" id="KW-1133">Transmembrane helix</keyword>
<evidence type="ECO:0000256" key="1">
    <source>
        <dbReference type="SAM" id="Phobius"/>
    </source>
</evidence>
<comment type="caution">
    <text evidence="2">The sequence shown here is derived from an EMBL/GenBank/DDBJ whole genome shotgun (WGS) entry which is preliminary data.</text>
</comment>
<dbReference type="RefSeq" id="WP_119829799.1">
    <property type="nucleotide sequence ID" value="NZ_QYUL01000001.1"/>
</dbReference>
<feature type="transmembrane region" description="Helical" evidence="1">
    <location>
        <begin position="37"/>
        <end position="60"/>
    </location>
</feature>
<dbReference type="Proteomes" id="UP000283458">
    <property type="component" value="Unassembled WGS sequence"/>
</dbReference>
<keyword evidence="1" id="KW-0812">Transmembrane</keyword>
<evidence type="ECO:0000313" key="2">
    <source>
        <dbReference type="EMBL" id="RJF84158.1"/>
    </source>
</evidence>
<sequence>MRRAILVSIASLLLGLPLSLAVVSGLCALAGMTGTERLHSVMVAGPVLWTVQWFVALWIATPAKAAPSSAKQPSR</sequence>
<evidence type="ECO:0000313" key="3">
    <source>
        <dbReference type="Proteomes" id="UP000283458"/>
    </source>
</evidence>
<dbReference type="OrthoDB" id="7307787at2"/>
<dbReference type="AlphaFoldDB" id="A0A418W2I4"/>
<dbReference type="EMBL" id="QYUL01000001">
    <property type="protein sequence ID" value="RJF84158.1"/>
    <property type="molecule type" value="Genomic_DNA"/>
</dbReference>
<name>A0A418W2I4_9PROT</name>
<keyword evidence="1" id="KW-0472">Membrane</keyword>
<protein>
    <submittedName>
        <fullName evidence="2">Uncharacterized protein</fullName>
    </submittedName>
</protein>
<proteinExistence type="predicted"/>
<keyword evidence="3" id="KW-1185">Reference proteome</keyword>
<reference evidence="2 3" key="1">
    <citation type="submission" date="2018-09" db="EMBL/GenBank/DDBJ databases">
        <authorList>
            <person name="Zhu H."/>
        </authorList>
    </citation>
    <scope>NUCLEOTIDE SEQUENCE [LARGE SCALE GENOMIC DNA]</scope>
    <source>
        <strain evidence="2 3">K2W22B-5</strain>
    </source>
</reference>